<protein>
    <submittedName>
        <fullName evidence="1">Uncharacterized protein</fullName>
    </submittedName>
</protein>
<sequence length="901" mass="101034">MGNCCSDVSGGKSAVGGTASFQANLPNSANDAVDAFMKSRGYNGLFSQIERLKRIIVGNLIWFSSFRFYHEMVSAIRPTISFCQKFARQGHLLQEYLIELGFVFQSDPMAVVYIRRKDGSLQELDRTEVVLNSLSPQWIRKFNITYQFETVQNLVFRVYDVDSQFHNVDAKMLKLEEQQFLGECHCTLSEVVTKPNRSLTLDLAHAQDSPGSAISQKFGQLSIYAEESFTSKTTTELVFRCSDLESKDLFSKSDPFVVVSKTTESGTTVPICKTEVLKNDHNPRWKPVFLSIQQAGSKVLKGQLFVDKFSEKTQHTFLDYLAGGYELNFMVAIDFTASNGNPRLHDSLHYIDPSGRPNAYQKAILEVGEVLQFYDSDKRFPAWGFGARPIDGPVSHCFNLNGSNSYCEVEGIHGIMMAYMSALHNVSLAGPTLFGPVVTAAAQIASLAVSNNERKYFVLLIITDGVITDLQETKDALVMASDLPLSILIVGVGGADFKEMEILDADKGERLESTTGRIASRDIVQFVPFREVQNGEVSVIQSLLAELPSQFLTYMRARNIFPIYIGYRLRADLSISLALKVMTQLRILIFKKQEFTVDHRRYGKRAFSSYESAADEEKEKKQQQEQEEKEVLFPFYSARSQQDMTAMVSALSQVIGSSSSSSSSSSSRSSTNINNHHHQQVSELIGAPPHEYQSTPAHVLEIQSQQPLQEQGNYNNNQRRRHYRGVRQRPWGKWAAEIRDPKKAARVWLGTFDTAEAAALAYDEAALRFKGNKAKLNFPERVQSLSSKTTPHVISYLPPNPPHHHHHQVPSHHNYPYNNVFSSAAGGGTFVSSHDELSANSSSSFSMPISDHHQQQEQGGQQFHQGFSFNPIYNNIETSNSTSDPNSESWEEFDNSYGRRS</sequence>
<proteinExistence type="predicted"/>
<dbReference type="Proteomes" id="UP001060085">
    <property type="component" value="Linkage Group LG06"/>
</dbReference>
<gene>
    <name evidence="1" type="ORF">M9H77_29117</name>
</gene>
<name>A0ACC0AHM9_CATRO</name>
<evidence type="ECO:0000313" key="1">
    <source>
        <dbReference type="EMBL" id="KAI5660324.1"/>
    </source>
</evidence>
<accession>A0ACC0AHM9</accession>
<keyword evidence="2" id="KW-1185">Reference proteome</keyword>
<reference evidence="2" key="1">
    <citation type="journal article" date="2023" name="Nat. Plants">
        <title>Single-cell RNA sequencing provides a high-resolution roadmap for understanding the multicellular compartmentation of specialized metabolism.</title>
        <authorList>
            <person name="Sun S."/>
            <person name="Shen X."/>
            <person name="Li Y."/>
            <person name="Li Y."/>
            <person name="Wang S."/>
            <person name="Li R."/>
            <person name="Zhang H."/>
            <person name="Shen G."/>
            <person name="Guo B."/>
            <person name="Wei J."/>
            <person name="Xu J."/>
            <person name="St-Pierre B."/>
            <person name="Chen S."/>
            <person name="Sun C."/>
        </authorList>
    </citation>
    <scope>NUCLEOTIDE SEQUENCE [LARGE SCALE GENOMIC DNA]</scope>
</reference>
<dbReference type="EMBL" id="CM044706">
    <property type="protein sequence ID" value="KAI5660324.1"/>
    <property type="molecule type" value="Genomic_DNA"/>
</dbReference>
<comment type="caution">
    <text evidence="1">The sequence shown here is derived from an EMBL/GenBank/DDBJ whole genome shotgun (WGS) entry which is preliminary data.</text>
</comment>
<evidence type="ECO:0000313" key="2">
    <source>
        <dbReference type="Proteomes" id="UP001060085"/>
    </source>
</evidence>
<organism evidence="1 2">
    <name type="scientific">Catharanthus roseus</name>
    <name type="common">Madagascar periwinkle</name>
    <name type="synonym">Vinca rosea</name>
    <dbReference type="NCBI Taxonomy" id="4058"/>
    <lineage>
        <taxon>Eukaryota</taxon>
        <taxon>Viridiplantae</taxon>
        <taxon>Streptophyta</taxon>
        <taxon>Embryophyta</taxon>
        <taxon>Tracheophyta</taxon>
        <taxon>Spermatophyta</taxon>
        <taxon>Magnoliopsida</taxon>
        <taxon>eudicotyledons</taxon>
        <taxon>Gunneridae</taxon>
        <taxon>Pentapetalae</taxon>
        <taxon>asterids</taxon>
        <taxon>lamiids</taxon>
        <taxon>Gentianales</taxon>
        <taxon>Apocynaceae</taxon>
        <taxon>Rauvolfioideae</taxon>
        <taxon>Vinceae</taxon>
        <taxon>Catharanthinae</taxon>
        <taxon>Catharanthus</taxon>
    </lineage>
</organism>